<dbReference type="PROSITE" id="PS50181">
    <property type="entry name" value="FBOX"/>
    <property type="match status" value="1"/>
</dbReference>
<dbReference type="EMBL" id="JAWWNJ010000013">
    <property type="protein sequence ID" value="KAK7042337.1"/>
    <property type="molecule type" value="Genomic_DNA"/>
</dbReference>
<evidence type="ECO:0000259" key="1">
    <source>
        <dbReference type="PROSITE" id="PS50181"/>
    </source>
</evidence>
<proteinExistence type="predicted"/>
<gene>
    <name evidence="2" type="ORF">R3P38DRAFT_313703</name>
</gene>
<dbReference type="Proteomes" id="UP001362999">
    <property type="component" value="Unassembled WGS sequence"/>
</dbReference>
<organism evidence="2 3">
    <name type="scientific">Favolaschia claudopus</name>
    <dbReference type="NCBI Taxonomy" id="2862362"/>
    <lineage>
        <taxon>Eukaryota</taxon>
        <taxon>Fungi</taxon>
        <taxon>Dikarya</taxon>
        <taxon>Basidiomycota</taxon>
        <taxon>Agaricomycotina</taxon>
        <taxon>Agaricomycetes</taxon>
        <taxon>Agaricomycetidae</taxon>
        <taxon>Agaricales</taxon>
        <taxon>Marasmiineae</taxon>
        <taxon>Mycenaceae</taxon>
        <taxon>Favolaschia</taxon>
    </lineage>
</organism>
<dbReference type="Pfam" id="PF00646">
    <property type="entry name" value="F-box"/>
    <property type="match status" value="1"/>
</dbReference>
<comment type="caution">
    <text evidence="2">The sequence shown here is derived from an EMBL/GenBank/DDBJ whole genome shotgun (WGS) entry which is preliminary data.</text>
</comment>
<evidence type="ECO:0000313" key="2">
    <source>
        <dbReference type="EMBL" id="KAK7042337.1"/>
    </source>
</evidence>
<dbReference type="InterPro" id="IPR036047">
    <property type="entry name" value="F-box-like_dom_sf"/>
</dbReference>
<dbReference type="InterPro" id="IPR001810">
    <property type="entry name" value="F-box_dom"/>
</dbReference>
<accession>A0AAW0CT48</accession>
<dbReference type="SUPFAM" id="SSF81383">
    <property type="entry name" value="F-box domain"/>
    <property type="match status" value="1"/>
</dbReference>
<feature type="domain" description="F-box" evidence="1">
    <location>
        <begin position="18"/>
        <end position="66"/>
    </location>
</feature>
<sequence>MEAIDFVATFTDVNPGEPFRLLDLPPEIFELVFTFLPIGALLSVQRCSRFLRDFVDSSVALQYQILTEKAQVTDNAESSMPITDRIGKLLAREKAFGKADPSWRISLPIMFSASGLYELSGGMFWLGESHRKALRFIELPSTPFDEDNPPRWRRIALPSGASTIVDFGLAIEEHDLIVMATITPTDEDDMNSLKLEFFTVSEPNQPHPKAQGPIEVERTKLGPPGVILEVVGEHLVFAVTYGFAPGRQPSDSVYVYEWKTRKLKLKLTAECRTYFGVVFLSPDIIMLPNTVANRLELYSISSDQQAPLLTLHLPRLVPGLSIRTMTARGEPNPQASFRRPSHVPFHSSVEDSIVIFHVHFAGPAQIYQFLLFIHRRALLKLLADHSPGDTVDYADWGSDLCRWINATGLVMDWITQTSGQRCVLLPQRSPTLILLDFNPHKTRANPLNCIPNEDDAFEDYGIWAEPVGSRLPCFVVGSKSDEGDLYAGASLDDHRIIAIRRNLMRRVCELDILYFG</sequence>
<keyword evidence="3" id="KW-1185">Reference proteome</keyword>
<reference evidence="2 3" key="1">
    <citation type="journal article" date="2024" name="J Genomics">
        <title>Draft genome sequencing and assembly of Favolaschia claudopus CIRM-BRFM 2984 isolated from oak limbs.</title>
        <authorList>
            <person name="Navarro D."/>
            <person name="Drula E."/>
            <person name="Chaduli D."/>
            <person name="Cazenave R."/>
            <person name="Ahrendt S."/>
            <person name="Wang J."/>
            <person name="Lipzen A."/>
            <person name="Daum C."/>
            <person name="Barry K."/>
            <person name="Grigoriev I.V."/>
            <person name="Favel A."/>
            <person name="Rosso M.N."/>
            <person name="Martin F."/>
        </authorList>
    </citation>
    <scope>NUCLEOTIDE SEQUENCE [LARGE SCALE GENOMIC DNA]</scope>
    <source>
        <strain evidence="2 3">CIRM-BRFM 2984</strain>
    </source>
</reference>
<dbReference type="AlphaFoldDB" id="A0AAW0CT48"/>
<protein>
    <submittedName>
        <fullName evidence="2">F-box domain-containing protein</fullName>
    </submittedName>
</protein>
<evidence type="ECO:0000313" key="3">
    <source>
        <dbReference type="Proteomes" id="UP001362999"/>
    </source>
</evidence>
<name>A0AAW0CT48_9AGAR</name>
<dbReference type="SMART" id="SM00256">
    <property type="entry name" value="FBOX"/>
    <property type="match status" value="1"/>
</dbReference>